<sequence length="77" mass="8253">MQLWLDTADVEEIRAASRFGVVSGVTTNPSLWAKAASGTDYRDVVLEICSIIDGPISAECLAQDVKSLVQEARNIAS</sequence>
<evidence type="ECO:0008006" key="3">
    <source>
        <dbReference type="Google" id="ProtNLM"/>
    </source>
</evidence>
<organism evidence="2">
    <name type="scientific">marine sediment metagenome</name>
    <dbReference type="NCBI Taxonomy" id="412755"/>
    <lineage>
        <taxon>unclassified sequences</taxon>
        <taxon>metagenomes</taxon>
        <taxon>ecological metagenomes</taxon>
    </lineage>
</organism>
<protein>
    <recommendedName>
        <fullName evidence="3">Transaldolase</fullName>
    </recommendedName>
</protein>
<dbReference type="Pfam" id="PF00923">
    <property type="entry name" value="TAL_FSA"/>
    <property type="match status" value="1"/>
</dbReference>
<dbReference type="SUPFAM" id="SSF51569">
    <property type="entry name" value="Aldolase"/>
    <property type="match status" value="1"/>
</dbReference>
<evidence type="ECO:0000313" key="2">
    <source>
        <dbReference type="EMBL" id="GAG26115.1"/>
    </source>
</evidence>
<comment type="caution">
    <text evidence="2">The sequence shown here is derived from an EMBL/GenBank/DDBJ whole genome shotgun (WGS) entry which is preliminary data.</text>
</comment>
<dbReference type="AlphaFoldDB" id="X0W6D0"/>
<dbReference type="InterPro" id="IPR001585">
    <property type="entry name" value="TAL/FSA"/>
</dbReference>
<dbReference type="EMBL" id="BARS01036122">
    <property type="protein sequence ID" value="GAG26115.1"/>
    <property type="molecule type" value="Genomic_DNA"/>
</dbReference>
<proteinExistence type="predicted"/>
<dbReference type="Gene3D" id="3.20.20.70">
    <property type="entry name" value="Aldolase class I"/>
    <property type="match status" value="1"/>
</dbReference>
<dbReference type="InterPro" id="IPR013785">
    <property type="entry name" value="Aldolase_TIM"/>
</dbReference>
<dbReference type="GO" id="GO:0005975">
    <property type="term" value="P:carbohydrate metabolic process"/>
    <property type="evidence" value="ECO:0007669"/>
    <property type="project" value="InterPro"/>
</dbReference>
<name>X0W6D0_9ZZZZ</name>
<evidence type="ECO:0000256" key="1">
    <source>
        <dbReference type="ARBA" id="ARBA00023270"/>
    </source>
</evidence>
<accession>X0W6D0</accession>
<reference evidence="2" key="1">
    <citation type="journal article" date="2014" name="Front. Microbiol.">
        <title>High frequency of phylogenetically diverse reductive dehalogenase-homologous genes in deep subseafloor sedimentary metagenomes.</title>
        <authorList>
            <person name="Kawai M."/>
            <person name="Futagami T."/>
            <person name="Toyoda A."/>
            <person name="Takaki Y."/>
            <person name="Nishi S."/>
            <person name="Hori S."/>
            <person name="Arai W."/>
            <person name="Tsubouchi T."/>
            <person name="Morono Y."/>
            <person name="Uchiyama I."/>
            <person name="Ito T."/>
            <person name="Fujiyama A."/>
            <person name="Inagaki F."/>
            <person name="Takami H."/>
        </authorList>
    </citation>
    <scope>NUCLEOTIDE SEQUENCE</scope>
    <source>
        <strain evidence="2">Expedition CK06-06</strain>
    </source>
</reference>
<gene>
    <name evidence="2" type="ORF">S01H1_55556</name>
</gene>
<feature type="non-terminal residue" evidence="2">
    <location>
        <position position="77"/>
    </location>
</feature>
<keyword evidence="1" id="KW-0704">Schiff base</keyword>